<name>A0A7J6PID0_PEROL</name>
<feature type="compositionally biased region" description="Low complexity" evidence="1">
    <location>
        <begin position="999"/>
        <end position="1025"/>
    </location>
</feature>
<dbReference type="SUPFAM" id="SSF82199">
    <property type="entry name" value="SET domain"/>
    <property type="match status" value="1"/>
</dbReference>
<feature type="compositionally biased region" description="Pro residues" evidence="1">
    <location>
        <begin position="803"/>
        <end position="813"/>
    </location>
</feature>
<feature type="region of interest" description="Disordered" evidence="1">
    <location>
        <begin position="296"/>
        <end position="344"/>
    </location>
</feature>
<accession>A0A7J6PID0</accession>
<dbReference type="OrthoDB" id="341421at2759"/>
<feature type="compositionally biased region" description="Basic residues" evidence="1">
    <location>
        <begin position="2362"/>
        <end position="2373"/>
    </location>
</feature>
<feature type="region of interest" description="Disordered" evidence="1">
    <location>
        <begin position="600"/>
        <end position="623"/>
    </location>
</feature>
<dbReference type="InterPro" id="IPR050600">
    <property type="entry name" value="SETD3_SETD6_MTase"/>
</dbReference>
<feature type="region of interest" description="Disordered" evidence="1">
    <location>
        <begin position="991"/>
        <end position="1032"/>
    </location>
</feature>
<dbReference type="EMBL" id="JABANP010000020">
    <property type="protein sequence ID" value="KAF4695506.1"/>
    <property type="molecule type" value="Genomic_DNA"/>
</dbReference>
<protein>
    <submittedName>
        <fullName evidence="4">Uncharacterized protein</fullName>
    </submittedName>
</protein>
<feature type="compositionally biased region" description="Basic and acidic residues" evidence="1">
    <location>
        <begin position="1409"/>
        <end position="1419"/>
    </location>
</feature>
<feature type="compositionally biased region" description="Low complexity" evidence="1">
    <location>
        <begin position="1393"/>
        <end position="1407"/>
    </location>
</feature>
<feature type="compositionally biased region" description="Polar residues" evidence="1">
    <location>
        <begin position="840"/>
        <end position="850"/>
    </location>
</feature>
<dbReference type="CDD" id="cd10527">
    <property type="entry name" value="SET_LSMT"/>
    <property type="match status" value="1"/>
</dbReference>
<dbReference type="GO" id="GO:0003735">
    <property type="term" value="F:structural constituent of ribosome"/>
    <property type="evidence" value="ECO:0007669"/>
    <property type="project" value="InterPro"/>
</dbReference>
<evidence type="ECO:0000313" key="4">
    <source>
        <dbReference type="EMBL" id="KAF4695506.1"/>
    </source>
</evidence>
<dbReference type="Gene3D" id="3.90.1410.10">
    <property type="entry name" value="set domain protein methyltransferase, domain 1"/>
    <property type="match status" value="1"/>
</dbReference>
<dbReference type="InterPro" id="IPR001214">
    <property type="entry name" value="SET_dom"/>
</dbReference>
<feature type="compositionally biased region" description="Basic and acidic residues" evidence="1">
    <location>
        <begin position="851"/>
        <end position="861"/>
    </location>
</feature>
<dbReference type="Proteomes" id="UP000541610">
    <property type="component" value="Unassembled WGS sequence"/>
</dbReference>
<feature type="domain" description="Large ribosomal subunit protein bL12 C-terminal" evidence="2">
    <location>
        <begin position="176"/>
        <end position="220"/>
    </location>
</feature>
<feature type="region of interest" description="Disordered" evidence="1">
    <location>
        <begin position="2351"/>
        <end position="2373"/>
    </location>
</feature>
<feature type="region of interest" description="Disordered" evidence="1">
    <location>
        <begin position="647"/>
        <end position="820"/>
    </location>
</feature>
<reference evidence="4 5" key="1">
    <citation type="submission" date="2020-04" db="EMBL/GenBank/DDBJ databases">
        <title>Perkinsus olseni comparative genomics.</title>
        <authorList>
            <person name="Bogema D.R."/>
        </authorList>
    </citation>
    <scope>NUCLEOTIDE SEQUENCE [LARGE SCALE GENOMIC DNA]</scope>
    <source>
        <strain evidence="4">00978-12</strain>
    </source>
</reference>
<feature type="compositionally biased region" description="Low complexity" evidence="1">
    <location>
        <begin position="1361"/>
        <end position="1385"/>
    </location>
</feature>
<feature type="domain" description="SET" evidence="3">
    <location>
        <begin position="1990"/>
        <end position="2210"/>
    </location>
</feature>
<organism evidence="4 5">
    <name type="scientific">Perkinsus olseni</name>
    <name type="common">Perkinsus atlanticus</name>
    <dbReference type="NCBI Taxonomy" id="32597"/>
    <lineage>
        <taxon>Eukaryota</taxon>
        <taxon>Sar</taxon>
        <taxon>Alveolata</taxon>
        <taxon>Perkinsozoa</taxon>
        <taxon>Perkinsea</taxon>
        <taxon>Perkinsida</taxon>
        <taxon>Perkinsidae</taxon>
        <taxon>Perkinsus</taxon>
    </lineage>
</organism>
<gene>
    <name evidence="4" type="ORF">FOZ60_004576</name>
</gene>
<dbReference type="GO" id="GO:0016279">
    <property type="term" value="F:protein-lysine N-methyltransferase activity"/>
    <property type="evidence" value="ECO:0007669"/>
    <property type="project" value="TreeGrafter"/>
</dbReference>
<dbReference type="InterPro" id="IPR014719">
    <property type="entry name" value="Ribosomal_bL12_C/ClpS-like"/>
</dbReference>
<dbReference type="PANTHER" id="PTHR13271">
    <property type="entry name" value="UNCHARACTERIZED PUTATIVE METHYLTRANSFERASE"/>
    <property type="match status" value="1"/>
</dbReference>
<feature type="region of interest" description="Disordered" evidence="1">
    <location>
        <begin position="231"/>
        <end position="282"/>
    </location>
</feature>
<dbReference type="Pfam" id="PF00856">
    <property type="entry name" value="SET"/>
    <property type="match status" value="1"/>
</dbReference>
<dbReference type="SUPFAM" id="SSF54736">
    <property type="entry name" value="ClpS-like"/>
    <property type="match status" value="1"/>
</dbReference>
<feature type="compositionally biased region" description="Low complexity" evidence="1">
    <location>
        <begin position="152"/>
        <end position="169"/>
    </location>
</feature>
<evidence type="ECO:0000259" key="2">
    <source>
        <dbReference type="Pfam" id="PF00542"/>
    </source>
</evidence>
<comment type="caution">
    <text evidence="4">The sequence shown here is derived from an EMBL/GenBank/DDBJ whole genome shotgun (WGS) entry which is preliminary data.</text>
</comment>
<feature type="compositionally biased region" description="Pro residues" evidence="1">
    <location>
        <begin position="1336"/>
        <end position="1359"/>
    </location>
</feature>
<evidence type="ECO:0000256" key="1">
    <source>
        <dbReference type="SAM" id="MobiDB-lite"/>
    </source>
</evidence>
<dbReference type="GO" id="GO:0006412">
    <property type="term" value="P:translation"/>
    <property type="evidence" value="ECO:0007669"/>
    <property type="project" value="InterPro"/>
</dbReference>
<feature type="compositionally biased region" description="Low complexity" evidence="1">
    <location>
        <begin position="1309"/>
        <end position="1326"/>
    </location>
</feature>
<sequence>MLTHTARRGGSATAGRLWSKALGVRHVSTAAQPDLRVADNAFNSMFELADEKRNHLQEIVDEIMTLELRDARDLADVLEATLDSESSARRIRSRGSPFPHPMHMFSGLDAATRPGMYQPYGLGGRLPQLGTPTTTPAVPQQVNAEPAITSSPPEAEAPQADAAAPAPAQTSSVVTLKLVSYEDGKKVTVVKEVRALLGLGLKESKDMVEDLPKVKATVQPASVEYGYHLQQQQWSRPQPGAPKGRTGQRLPPATAEMSPISVASAPSPQDSEGSIFAGSGKGQARISWAPDGVYQQGKLRCPKDAGSPPPPGASSSDDEWRHSPSSSSSSDGDDVDHGSLRAPSRRPLRFHPLLSGKCDSREFDKYEPRLLEMDGPLWQSCGRRIVPVSPVLQLTPDTVCRVSKVIAAEKRCIGLDVVGVPAPKLPDNSSKRLGDSMCKDMLAAQLIGHLKLYRNTVHVVIPRTDVLDRACRFLGLKHGALAGMINVVQWVRKWATSKKTHGAAILAKNIIADLEASGGGELSVESLCGFFLPYKPHFTGPPKENLERLPKNVRSHTMAHVFRMFYDRAADPDGACRADSSEGARETDCVSVVTSEEGAAATPITAGPNGAAAGGKSPMAQLSTGDVQDMEGVAMGIRRIVRATWRTPPPLARGGSTSSLPRSMRVPSSSSSFARYAGDPDGRSPKSLPLGRPPPSRAAGGLVDLTHPEEGLRVPRPSLTGLPKAGRVVTADSTAKALHRRSLPPPLPPGRPITSTDRPPTDPSPIKRRLVERAPRRTEKHPFPTERQPRPIEGACDPSQRSRPPPTRPLPKPDVPKEGAGGILERMRGLQARLNTLASANAGSSTSTQRPADHSGDLQDRRGRKRRHEECEPAAPQTSSSAKAPTGEVVESTSDETGGDLPQLSREQKASLYFPLDLLCAVDCIRQGEQYGGLLRCDTVMANTYDYYAGQGYDQQQQQQAPNPRLGVPYSNRSQPPGTVPMPLPRYAPKRSWEAAPWQQQQQQGQALNPSVSAAAWPPANNSNNGGTWHQQERYETRQPAIGNADADAFSHYLDASRPPAAPRPLPFHQPTPDAGWPPPLSSVGVAVAKPLPPGYRPRDYRDLDGASIDRQTVSIARPMSHPLEQQQAPQRLVGVLTMIDASRGLIQSEATGASKIVFHVSQCSNAQQKQTLPNGTCVAKSVSVVGAKPNEGKGAQASAPSGPPVEVLERARKVQEAAVAAVASAKAMYPPAKRGKGPSPKAKAPNNRKRRNNHPKAGAGPRPPPVRGEKPSNPKKSAKVASPRGSAPVKRSPPVAKAKEVPNKPVRLAENLAPNDLANPNAPLLGGLAQLTIPPGFPPLPPGPPPHATSTIPGPPLQQQPSAGGAPKAKASSKQQTEASSSSTVVRDWRVKAAAASKSTAPASSKEFAYKRSAEHPLRLVKASNPPKPKSPAKAAPEPAKVPKGEPKRGPSSVVPPKPSQPKLPIESRSGKGNGLDDLQSSRTRSMSHTSSSGSSAVSPISVATPTGERGDVSIPEDDLDFTYDSDSFSSGDIIFKEGWLPSDPPAVTVTLLGSTCEDIARVIRRICAEKSCVSLEVVDVPIERGYSTRSTVLAIGTRHGISVIGCDGPNSGRAKSDNEEWTVARTILANHLFGRASSRSSTVPLVVDNSNGASRLCRFLGMYDLSREEALQCVDIVDAIKKMLVQSEKGGGGLPPHAESLMKDIRMFHDARSIPVTLASLCNYFHRPHRVQLGSAPHTTRAFDLGHIAFYTRRVFQQFNKRFTAKAGTRKRKRQPAREETRVSRNVANDHGTSSQSQNSSTQRGKCGPAVDPAQGRATVGLPYGLLLSLPPRDHLNQRFRVVPSADDSHLVHRKALWDARGCKPSLDESELLEMSNDTLVDYLRILHFNEIDLYFLLNNSTLVHASKPIAYENPCNERKALFLAKKVLTSHGASTQRVAKLQNKIDSFCRPANNVRISSEVEVSNPYVAEVAPKCVVGNRSSDLGGGVGLYAKESVSAGDDVIRVPEGDSRIINIFAAAADEEFGLVVESLLAAGHHIDTCLLMYLVHIYKSAKLRALPAIACFVQYLPTAFSGNLMEWPLEALDALGIPQIKQLVSQQMDLLWGIHRASPAGLCGSFDDELLWARSLCDSRAFSLEVPPPSWCPDWLKKYLTPDQPITCVVPGADLLNHHQQGQCGFPRFDKESRSFVITAEANVPAGSELFINYGGLQNWEQLMYYGFCEFTQNPYDSVTLDLAAAGAEDGLQLDRIGTEHIIRRGQPTVSPRLWEALTNMAGVENPEELEEDAVVSLITLLRQVTLAPLPEASAANDWWTEEYGSTIKQFRSSQMALVDEAERVLRQMVDKDRKARIVRAGGGQGGRRKAKSAKKRR</sequence>
<feature type="region of interest" description="Disordered" evidence="1">
    <location>
        <begin position="1224"/>
        <end position="1519"/>
    </location>
</feature>
<evidence type="ECO:0000259" key="3">
    <source>
        <dbReference type="Pfam" id="PF00856"/>
    </source>
</evidence>
<dbReference type="InterPro" id="IPR046341">
    <property type="entry name" value="SET_dom_sf"/>
</dbReference>
<feature type="compositionally biased region" description="Low complexity" evidence="1">
    <location>
        <begin position="1482"/>
        <end position="1503"/>
    </location>
</feature>
<evidence type="ECO:0000313" key="5">
    <source>
        <dbReference type="Proteomes" id="UP000541610"/>
    </source>
</evidence>
<dbReference type="Pfam" id="PF00542">
    <property type="entry name" value="Ribosomal_L12"/>
    <property type="match status" value="1"/>
</dbReference>
<feature type="compositionally biased region" description="Low complexity" evidence="1">
    <location>
        <begin position="658"/>
        <end position="672"/>
    </location>
</feature>
<feature type="region of interest" description="Disordered" evidence="1">
    <location>
        <begin position="840"/>
        <end position="902"/>
    </location>
</feature>
<feature type="region of interest" description="Disordered" evidence="1">
    <location>
        <begin position="145"/>
        <end position="169"/>
    </location>
</feature>
<feature type="region of interest" description="Disordered" evidence="1">
    <location>
        <begin position="1768"/>
        <end position="1816"/>
    </location>
</feature>
<dbReference type="InterPro" id="IPR013823">
    <property type="entry name" value="Ribosomal_bL12_C"/>
</dbReference>
<dbReference type="Gene3D" id="3.30.1390.10">
    <property type="match status" value="1"/>
</dbReference>
<feature type="compositionally biased region" description="Basic and acidic residues" evidence="1">
    <location>
        <begin position="769"/>
        <end position="790"/>
    </location>
</feature>
<proteinExistence type="predicted"/>
<feature type="compositionally biased region" description="Low complexity" evidence="1">
    <location>
        <begin position="1795"/>
        <end position="1805"/>
    </location>
</feature>